<comment type="caution">
    <text evidence="2">The sequence shown here is derived from an EMBL/GenBank/DDBJ whole genome shotgun (WGS) entry which is preliminary data.</text>
</comment>
<feature type="compositionally biased region" description="Basic and acidic residues" evidence="1">
    <location>
        <begin position="660"/>
        <end position="670"/>
    </location>
</feature>
<accession>A0A1C7LTS1</accession>
<sequence>MPARLRTYAESTQSEHDTLLTLDGFPNSRVSNDRNTHAPSNLPRQSIKRRKTCGINLRFDRMIDTVSILHTSPASSTLSRRSRRRAASSSSVASYDMPKTPVDAYSGIDNGRLGQGFSVLKMKGPTVPARQNRVGRHQGDIFASSSIQSDSAMRPLPSWLCDTLSTLDPRHPLRILLPANAASDSTSPMLDIQPHNHHIADATAPVDKSHIGESVFAFSVPQGANHSYDSPGADIAKLDVLDISTKRSRDERFLASNPAPSHADDIVEATCRNESSTAHLLLDPAPPVLDDRHFPTSVNALPFSTPGPASVLSTVLPTNRSVPIAAAFPAALSSNLLEAQDDEDVIELAPFSRPGPLIRTVRPAQPNFLAVSELPAYVAFPLSSPRSTIVSQASSSYEGDEVHVAVNASPFAHSHSELFCPLRSPVVELSVGAMSHDITLSPQYSSHVHLLPSSTRPHTEVTPLPVPFIPFTAPGPAHPSRTRPARASPFKVYFDTPADDPCASDPVEVADYALPLDYQSEGEGEVNIEALGFKWERFDRGSKRRRRRSEDMFADSVTDSHIGELHGAPPSPPAAASGLGRSSSLLPGWEYTSATNGYDVEKTEDEFDLEADADFDKTFAWIVSPRDSAFASPGSQPREPMNHYSDEGDVLPASPPVEDATVRGDEKEISPPRGLPFAPAPGIYISPLRGSAGLSQDTDHEMQRPEGERVEHLEGKATVPLPATPKKVVHRQQAEVRKPPHKESSDADAPKQRERQSTDEIEQCSDTDTKGKAFARDILDDVEGDGHEMGYSQESTETIESWTEVDASKAT</sequence>
<evidence type="ECO:0000256" key="1">
    <source>
        <dbReference type="SAM" id="MobiDB-lite"/>
    </source>
</evidence>
<feature type="compositionally biased region" description="Polar residues" evidence="1">
    <location>
        <begin position="792"/>
        <end position="801"/>
    </location>
</feature>
<organism evidence="2 3">
    <name type="scientific">Grifola frondosa</name>
    <name type="common">Maitake</name>
    <name type="synonym">Polyporus frondosus</name>
    <dbReference type="NCBI Taxonomy" id="5627"/>
    <lineage>
        <taxon>Eukaryota</taxon>
        <taxon>Fungi</taxon>
        <taxon>Dikarya</taxon>
        <taxon>Basidiomycota</taxon>
        <taxon>Agaricomycotina</taxon>
        <taxon>Agaricomycetes</taxon>
        <taxon>Polyporales</taxon>
        <taxon>Grifolaceae</taxon>
        <taxon>Grifola</taxon>
    </lineage>
</organism>
<feature type="region of interest" description="Disordered" evidence="1">
    <location>
        <begin position="648"/>
        <end position="811"/>
    </location>
</feature>
<protein>
    <submittedName>
        <fullName evidence="2">Uncharacterized protein</fullName>
    </submittedName>
</protein>
<name>A0A1C7LTS1_GRIFR</name>
<feature type="compositionally biased region" description="Basic and acidic residues" evidence="1">
    <location>
        <begin position="767"/>
        <end position="788"/>
    </location>
</feature>
<feature type="region of interest" description="Disordered" evidence="1">
    <location>
        <begin position="21"/>
        <end position="43"/>
    </location>
</feature>
<dbReference type="EMBL" id="LUGG01000022">
    <property type="protein sequence ID" value="OBZ68181.1"/>
    <property type="molecule type" value="Genomic_DNA"/>
</dbReference>
<dbReference type="OMA" id="FTINCHN"/>
<reference evidence="2 3" key="1">
    <citation type="submission" date="2016-03" db="EMBL/GenBank/DDBJ databases">
        <title>Whole genome sequencing of Grifola frondosa 9006-11.</title>
        <authorList>
            <person name="Min B."/>
            <person name="Park H."/>
            <person name="Kim J.-G."/>
            <person name="Cho H."/>
            <person name="Oh Y.-L."/>
            <person name="Kong W.-S."/>
            <person name="Choi I.-G."/>
        </authorList>
    </citation>
    <scope>NUCLEOTIDE SEQUENCE [LARGE SCALE GENOMIC DNA]</scope>
    <source>
        <strain evidence="2 3">9006-11</strain>
    </source>
</reference>
<dbReference type="Proteomes" id="UP000092993">
    <property type="component" value="Unassembled WGS sequence"/>
</dbReference>
<gene>
    <name evidence="2" type="ORF">A0H81_11985</name>
</gene>
<dbReference type="AlphaFoldDB" id="A0A1C7LTS1"/>
<dbReference type="OrthoDB" id="3033167at2759"/>
<feature type="compositionally biased region" description="Basic and acidic residues" evidence="1">
    <location>
        <begin position="732"/>
        <end position="758"/>
    </location>
</feature>
<feature type="region of interest" description="Disordered" evidence="1">
    <location>
        <begin position="558"/>
        <end position="581"/>
    </location>
</feature>
<feature type="region of interest" description="Disordered" evidence="1">
    <location>
        <begin position="72"/>
        <end position="99"/>
    </location>
</feature>
<proteinExistence type="predicted"/>
<feature type="compositionally biased region" description="Basic and acidic residues" evidence="1">
    <location>
        <begin position="697"/>
        <end position="715"/>
    </location>
</feature>
<evidence type="ECO:0000313" key="3">
    <source>
        <dbReference type="Proteomes" id="UP000092993"/>
    </source>
</evidence>
<evidence type="ECO:0000313" key="2">
    <source>
        <dbReference type="EMBL" id="OBZ68181.1"/>
    </source>
</evidence>
<keyword evidence="3" id="KW-1185">Reference proteome</keyword>